<reference evidence="2 3" key="1">
    <citation type="submission" date="2024-02" db="UniProtKB">
        <authorList>
            <consortium name="WormBaseParasite"/>
        </authorList>
    </citation>
    <scope>IDENTIFICATION</scope>
</reference>
<proteinExistence type="predicted"/>
<name>A0AAF5DG74_STRER</name>
<dbReference type="AlphaFoldDB" id="A0AAF5DG74"/>
<sequence>MIKFFFGRNSFSNNADYDKEFIIESRAWKLLWKKLEAVVEEIGGCCSTGDEFKTCKLFFLWKKFRINASYDKESRAWKLLWKELEAVALLELNRKRVNFFLGGIHLELMLVTIVKLDIIVIVLMAVIQLELSGAFSLLRRKLGDVSLLQLNLKHGSSFVKDSFNDNANFDKEH</sequence>
<dbReference type="Proteomes" id="UP000035681">
    <property type="component" value="Unplaced"/>
</dbReference>
<protein>
    <submittedName>
        <fullName evidence="2 3">Uncharacterized protein</fullName>
    </submittedName>
</protein>
<keyword evidence="1" id="KW-1185">Reference proteome</keyword>
<dbReference type="WBParaSite" id="TCONS_00011281.p1">
    <property type="protein sequence ID" value="TCONS_00011281.p1"/>
    <property type="gene ID" value="XLOC_005544"/>
</dbReference>
<accession>A0AAF5DG74</accession>
<organism evidence="1 2">
    <name type="scientific">Strongyloides stercoralis</name>
    <name type="common">Threadworm</name>
    <dbReference type="NCBI Taxonomy" id="6248"/>
    <lineage>
        <taxon>Eukaryota</taxon>
        <taxon>Metazoa</taxon>
        <taxon>Ecdysozoa</taxon>
        <taxon>Nematoda</taxon>
        <taxon>Chromadorea</taxon>
        <taxon>Rhabditida</taxon>
        <taxon>Tylenchina</taxon>
        <taxon>Panagrolaimomorpha</taxon>
        <taxon>Strongyloidoidea</taxon>
        <taxon>Strongyloididae</taxon>
        <taxon>Strongyloides</taxon>
    </lineage>
</organism>
<dbReference type="WBParaSite" id="TCONS_00012301.p1">
    <property type="protein sequence ID" value="TCONS_00012301.p1"/>
    <property type="gene ID" value="XLOC_007880"/>
</dbReference>
<evidence type="ECO:0000313" key="3">
    <source>
        <dbReference type="WBParaSite" id="TCONS_00012301.p1"/>
    </source>
</evidence>
<evidence type="ECO:0000313" key="2">
    <source>
        <dbReference type="WBParaSite" id="TCONS_00011281.p1"/>
    </source>
</evidence>
<evidence type="ECO:0000313" key="1">
    <source>
        <dbReference type="Proteomes" id="UP000035681"/>
    </source>
</evidence>